<organism evidence="3 4">
    <name type="scientific">Oopsacas minuta</name>
    <dbReference type="NCBI Taxonomy" id="111878"/>
    <lineage>
        <taxon>Eukaryota</taxon>
        <taxon>Metazoa</taxon>
        <taxon>Porifera</taxon>
        <taxon>Hexactinellida</taxon>
        <taxon>Hexasterophora</taxon>
        <taxon>Lyssacinosida</taxon>
        <taxon>Leucopsacidae</taxon>
        <taxon>Oopsacas</taxon>
    </lineage>
</organism>
<feature type="transmembrane region" description="Helical" evidence="2">
    <location>
        <begin position="197"/>
        <end position="217"/>
    </location>
</feature>
<keyword evidence="4" id="KW-1185">Reference proteome</keyword>
<evidence type="ECO:0000256" key="2">
    <source>
        <dbReference type="SAM" id="Phobius"/>
    </source>
</evidence>
<evidence type="ECO:0000313" key="3">
    <source>
        <dbReference type="EMBL" id="KAI6647543.1"/>
    </source>
</evidence>
<name>A0AAV7JFX7_9METZ</name>
<keyword evidence="2" id="KW-1133">Transmembrane helix</keyword>
<dbReference type="Proteomes" id="UP001165289">
    <property type="component" value="Unassembled WGS sequence"/>
</dbReference>
<proteinExistence type="predicted"/>
<reference evidence="3 4" key="1">
    <citation type="journal article" date="2023" name="BMC Biol.">
        <title>The compact genome of the sponge Oopsacas minuta (Hexactinellida) is lacking key metazoan core genes.</title>
        <authorList>
            <person name="Santini S."/>
            <person name="Schenkelaars Q."/>
            <person name="Jourda C."/>
            <person name="Duchesne M."/>
            <person name="Belahbib H."/>
            <person name="Rocher C."/>
            <person name="Selva M."/>
            <person name="Riesgo A."/>
            <person name="Vervoort M."/>
            <person name="Leys S.P."/>
            <person name="Kodjabachian L."/>
            <person name="Le Bivic A."/>
            <person name="Borchiellini C."/>
            <person name="Claverie J.M."/>
            <person name="Renard E."/>
        </authorList>
    </citation>
    <scope>NUCLEOTIDE SEQUENCE [LARGE SCALE GENOMIC DNA]</scope>
    <source>
        <strain evidence="3">SPO-2</strain>
    </source>
</reference>
<dbReference type="EMBL" id="JAKMXF010000341">
    <property type="protein sequence ID" value="KAI6647543.1"/>
    <property type="molecule type" value="Genomic_DNA"/>
</dbReference>
<keyword evidence="2" id="KW-0472">Membrane</keyword>
<comment type="caution">
    <text evidence="3">The sequence shown here is derived from an EMBL/GenBank/DDBJ whole genome shotgun (WGS) entry which is preliminary data.</text>
</comment>
<evidence type="ECO:0000313" key="4">
    <source>
        <dbReference type="Proteomes" id="UP001165289"/>
    </source>
</evidence>
<protein>
    <submittedName>
        <fullName evidence="3">Uncharacterized protein</fullName>
    </submittedName>
</protein>
<gene>
    <name evidence="3" type="ORF">LOD99_8720</name>
</gene>
<evidence type="ECO:0000256" key="1">
    <source>
        <dbReference type="SAM" id="MobiDB-lite"/>
    </source>
</evidence>
<dbReference type="AlphaFoldDB" id="A0AAV7JFX7"/>
<accession>A0AAV7JFX7</accession>
<feature type="compositionally biased region" description="Basic and acidic residues" evidence="1">
    <location>
        <begin position="122"/>
        <end position="139"/>
    </location>
</feature>
<keyword evidence="2" id="KW-0812">Transmembrane</keyword>
<feature type="compositionally biased region" description="Basic residues" evidence="1">
    <location>
        <begin position="111"/>
        <end position="121"/>
    </location>
</feature>
<feature type="region of interest" description="Disordered" evidence="1">
    <location>
        <begin position="107"/>
        <end position="139"/>
    </location>
</feature>
<sequence length="226" mass="25316">MLFSDIDLDKIKEEFKVFASIDVCSHLTLGASQNINESLHATIWGNCLKTKYTSLICVSISVALSVLCYNEGKSALAGVLLALGVKPSLNPIKEFVTADRERCRVPERGRTVKSKATRRQRRLDSKNREKERRKKDRDAARIPYQSDRFGIEVGGGEITAKMNKTHTKQQTKSNTTAIDAGPCSISISTSIITTTEAILLMIIPILLILISLLRKRLLRKKLFRKK</sequence>